<comment type="caution">
    <text evidence="9">The sequence shown here is derived from an EMBL/GenBank/DDBJ whole genome shotgun (WGS) entry which is preliminary data.</text>
</comment>
<dbReference type="EMBL" id="VOHS01000044">
    <property type="protein sequence ID" value="TWV94694.1"/>
    <property type="molecule type" value="Genomic_DNA"/>
</dbReference>
<evidence type="ECO:0000256" key="7">
    <source>
        <dbReference type="PROSITE-ProRule" id="PRU01360"/>
    </source>
</evidence>
<feature type="domain" description="TonB-dependent receptor plug" evidence="8">
    <location>
        <begin position="230"/>
        <end position="345"/>
    </location>
</feature>
<reference evidence="9 10" key="1">
    <citation type="submission" date="2019-08" db="EMBL/GenBank/DDBJ databases">
        <title>Whole genome sequencing of chitin degrading bacteria Chitinophaga pinensis YS16.</title>
        <authorList>
            <person name="Singh R.P."/>
            <person name="Manchanda G."/>
            <person name="Maurya I.K."/>
            <person name="Joshi N.K."/>
            <person name="Srivastava A.K."/>
        </authorList>
    </citation>
    <scope>NUCLEOTIDE SEQUENCE [LARGE SCALE GENOMIC DNA]</scope>
    <source>
        <strain evidence="9 10">YS-16</strain>
    </source>
</reference>
<dbReference type="InterPro" id="IPR012910">
    <property type="entry name" value="Plug_dom"/>
</dbReference>
<evidence type="ECO:0000313" key="10">
    <source>
        <dbReference type="Proteomes" id="UP000318815"/>
    </source>
</evidence>
<comment type="subcellular location">
    <subcellularLocation>
        <location evidence="1 7">Cell outer membrane</location>
        <topology evidence="1 7">Multi-pass membrane protein</topology>
    </subcellularLocation>
</comment>
<dbReference type="Pfam" id="PF13715">
    <property type="entry name" value="CarbopepD_reg_2"/>
    <property type="match status" value="1"/>
</dbReference>
<evidence type="ECO:0000256" key="1">
    <source>
        <dbReference type="ARBA" id="ARBA00004571"/>
    </source>
</evidence>
<sequence length="1205" mass="133624">MYKLYAKFFVQPPGCMSKMLLTMKLTALLMTVFIMQVSASTFAQRITLKEKNTPLGEVFNKISKQTGYDFLYTSSLLRGAKPVNIEVKNTELNVVLKAVFAEQPFDFSIEDKSIVVTPKTKQAAPAGASNMQALIEIKGTVIDAASGQPISGASVVIKNTAQGIRSASNGFFILNGVDENATIIITAVGYAYKELPAAKNMGTIALDILTKNLKEVEVSVNTGYQRIKPEQSTGAVAQISTKAYESRVSTNFLDGLVNRLPGLMINNNVSFTSTTPGSTGSNSRSLFNIRGISTMSANQSPLIVVDGYPTELSLNMIDPNEIKSVTILSDAAAATIYGVRASNGVIVIERKQALIGKPRFEFRATSSITPKENYNRYRYADDASAIVADYEQSIYSGSVNATTWPLLSLIGSNAIVPRTPVYYLLAQSAGNVITPEQFASSYTALQQSDNKNEYRKLFLRSAITQTYTLSTSGGSDRALYYIKANYTKNRFSQRNNDDNNWLLSARTMLKLSQRLTLELTTDYAELRNNSAPVPGLEDLSPFEGLRDVNGNPLYSTRGSQVNPYLNNSLMGKGLQDILYYPLVDVDQISDKVKTVNNKITANFNYNIGKGFGLLFGGIYENSNTDTRHYASEFSSEAREYIAQYVTVNTDGTLTYNIPKGGYLRQQASNFFSYTARASLSYNKKIAADHSFNAILGGELRNVVSKSNLASYFGYSDETLLQQPVNYVGITDGSIRGSFLTSSPFANRYNSLFGQQYNEDRFLSGFSNIVYSYRDMYSLSGSIRIDQSNLFGTNPKYKYKPLWSIGARWNVEKERFMQQLDWVNQLTFRASYGFNGNVAKLSLPQVIAGYTLTPYTTPRSTALELLSYANSSLRWEQTKNINFGMDYRIFTHIDGTVNYYIKKSTDLLGNSLIDPTIGVSPSIINNASIDNRGIELRLNADWIARKNFNWNTGFVIARNTSKVIDVYQRVAYNPQTLNSLGYVKGYPVGAMFSYRDAGISSAGFPLITNGKGKIYEVDNSSNNTPQGLMLTSLLSNDTSGVTRYAGSSIPTINAGLSNRFDIGRFYVFAMVNYYGGFKVRVPVPDPSVLRPLEGSGNYWKNPGDENYTDIPNIATYNSGNPNFVYRYSDKYVVNGDYITLGDLTLSYSLDNQPFVKNIGFTHFEVKLQGSNLWTKGFNKYNYSAAAGSFQKSYITPTYYLTIFTNF</sequence>
<dbReference type="OrthoDB" id="9768177at2"/>
<dbReference type="PROSITE" id="PS52016">
    <property type="entry name" value="TONB_DEPENDENT_REC_3"/>
    <property type="match status" value="1"/>
</dbReference>
<dbReference type="Gene3D" id="2.170.130.10">
    <property type="entry name" value="TonB-dependent receptor, plug domain"/>
    <property type="match status" value="1"/>
</dbReference>
<dbReference type="SUPFAM" id="SSF56935">
    <property type="entry name" value="Porins"/>
    <property type="match status" value="1"/>
</dbReference>
<dbReference type="NCBIfam" id="TIGR04056">
    <property type="entry name" value="OMP_RagA_SusC"/>
    <property type="match status" value="1"/>
</dbReference>
<dbReference type="InterPro" id="IPR023996">
    <property type="entry name" value="TonB-dep_OMP_SusC/RagA"/>
</dbReference>
<name>A0A5C6LN70_9BACT</name>
<keyword evidence="10" id="KW-1185">Reference proteome</keyword>
<dbReference type="Proteomes" id="UP000318815">
    <property type="component" value="Unassembled WGS sequence"/>
</dbReference>
<dbReference type="InterPro" id="IPR008969">
    <property type="entry name" value="CarboxyPept-like_regulatory"/>
</dbReference>
<keyword evidence="5 7" id="KW-0472">Membrane</keyword>
<keyword evidence="6 7" id="KW-0998">Cell outer membrane</keyword>
<evidence type="ECO:0000256" key="2">
    <source>
        <dbReference type="ARBA" id="ARBA00022448"/>
    </source>
</evidence>
<proteinExistence type="inferred from homology"/>
<dbReference type="InterPro" id="IPR036942">
    <property type="entry name" value="Beta-barrel_TonB_sf"/>
</dbReference>
<gene>
    <name evidence="9" type="ORF">FEF09_25250</name>
</gene>
<protein>
    <submittedName>
        <fullName evidence="9">SusC/RagA family TonB-linked outer membrane protein</fullName>
    </submittedName>
</protein>
<dbReference type="InterPro" id="IPR039426">
    <property type="entry name" value="TonB-dep_rcpt-like"/>
</dbReference>
<dbReference type="Pfam" id="PF07715">
    <property type="entry name" value="Plug"/>
    <property type="match status" value="1"/>
</dbReference>
<organism evidence="9 10">
    <name type="scientific">Chitinophaga pinensis</name>
    <dbReference type="NCBI Taxonomy" id="79329"/>
    <lineage>
        <taxon>Bacteria</taxon>
        <taxon>Pseudomonadati</taxon>
        <taxon>Bacteroidota</taxon>
        <taxon>Chitinophagia</taxon>
        <taxon>Chitinophagales</taxon>
        <taxon>Chitinophagaceae</taxon>
        <taxon>Chitinophaga</taxon>
    </lineage>
</organism>
<dbReference type="GO" id="GO:0009279">
    <property type="term" value="C:cell outer membrane"/>
    <property type="evidence" value="ECO:0007669"/>
    <property type="project" value="UniProtKB-SubCell"/>
</dbReference>
<comment type="similarity">
    <text evidence="7">Belongs to the TonB-dependent receptor family.</text>
</comment>
<dbReference type="SUPFAM" id="SSF49464">
    <property type="entry name" value="Carboxypeptidase regulatory domain-like"/>
    <property type="match status" value="1"/>
</dbReference>
<evidence type="ECO:0000259" key="8">
    <source>
        <dbReference type="Pfam" id="PF07715"/>
    </source>
</evidence>
<keyword evidence="3 7" id="KW-1134">Transmembrane beta strand</keyword>
<evidence type="ECO:0000313" key="9">
    <source>
        <dbReference type="EMBL" id="TWV94694.1"/>
    </source>
</evidence>
<keyword evidence="4 7" id="KW-0812">Transmembrane</keyword>
<dbReference type="AlphaFoldDB" id="A0A5C6LN70"/>
<evidence type="ECO:0000256" key="4">
    <source>
        <dbReference type="ARBA" id="ARBA00022692"/>
    </source>
</evidence>
<evidence type="ECO:0000256" key="5">
    <source>
        <dbReference type="ARBA" id="ARBA00023136"/>
    </source>
</evidence>
<evidence type="ECO:0000256" key="3">
    <source>
        <dbReference type="ARBA" id="ARBA00022452"/>
    </source>
</evidence>
<keyword evidence="2 7" id="KW-0813">Transport</keyword>
<evidence type="ECO:0000256" key="6">
    <source>
        <dbReference type="ARBA" id="ARBA00023237"/>
    </source>
</evidence>
<dbReference type="Gene3D" id="2.60.40.1120">
    <property type="entry name" value="Carboxypeptidase-like, regulatory domain"/>
    <property type="match status" value="1"/>
</dbReference>
<accession>A0A5C6LN70</accession>
<dbReference type="Gene3D" id="2.40.170.20">
    <property type="entry name" value="TonB-dependent receptor, beta-barrel domain"/>
    <property type="match status" value="1"/>
</dbReference>
<dbReference type="InterPro" id="IPR037066">
    <property type="entry name" value="Plug_dom_sf"/>
</dbReference>